<keyword evidence="1" id="KW-0472">Membrane</keyword>
<keyword evidence="1" id="KW-0812">Transmembrane</keyword>
<comment type="caution">
    <text evidence="2">The sequence shown here is derived from an EMBL/GenBank/DDBJ whole genome shotgun (WGS) entry which is preliminary data.</text>
</comment>
<feature type="transmembrane region" description="Helical" evidence="1">
    <location>
        <begin position="132"/>
        <end position="153"/>
    </location>
</feature>
<keyword evidence="3" id="KW-1185">Reference proteome</keyword>
<gene>
    <name evidence="2" type="ORF">ACFOVU_14045</name>
</gene>
<dbReference type="InterPro" id="IPR021354">
    <property type="entry name" value="DUF2975"/>
</dbReference>
<evidence type="ECO:0000256" key="1">
    <source>
        <dbReference type="SAM" id="Phobius"/>
    </source>
</evidence>
<proteinExistence type="predicted"/>
<feature type="transmembrane region" description="Helical" evidence="1">
    <location>
        <begin position="20"/>
        <end position="47"/>
    </location>
</feature>
<evidence type="ECO:0000313" key="2">
    <source>
        <dbReference type="EMBL" id="MFC3997049.1"/>
    </source>
</evidence>
<keyword evidence="1" id="KW-1133">Transmembrane helix</keyword>
<dbReference type="Proteomes" id="UP001595847">
    <property type="component" value="Unassembled WGS sequence"/>
</dbReference>
<dbReference type="RefSeq" id="WP_378533671.1">
    <property type="nucleotide sequence ID" value="NZ_JBHSBH010000009.1"/>
</dbReference>
<name>A0ABV8FNT3_9ACTN</name>
<feature type="transmembrane region" description="Helical" evidence="1">
    <location>
        <begin position="165"/>
        <end position="188"/>
    </location>
</feature>
<sequence>MTPTHRPASWIGLLDGTVRFFVAGLAIILGLVLISGVGIILGFPFALQDHVIDVPLDAEAARTVPDLLPPGTELYGNTQVVVADPSPVQAALWLVLHATEVSLWLAGAVLLSRTVRSARWEGPFTRTVARRLRALGMLAVLGGLGTAVLNLGVGSALTALVLADGAFYTIVDVPLAVVLLGLAVLAISEIVHHGVDLREDAEATI</sequence>
<protein>
    <submittedName>
        <fullName evidence="2">DUF2975 domain-containing protein</fullName>
    </submittedName>
</protein>
<organism evidence="2 3">
    <name type="scientific">Nocardiopsis sediminis</name>
    <dbReference type="NCBI Taxonomy" id="1778267"/>
    <lineage>
        <taxon>Bacteria</taxon>
        <taxon>Bacillati</taxon>
        <taxon>Actinomycetota</taxon>
        <taxon>Actinomycetes</taxon>
        <taxon>Streptosporangiales</taxon>
        <taxon>Nocardiopsidaceae</taxon>
        <taxon>Nocardiopsis</taxon>
    </lineage>
</organism>
<dbReference type="EMBL" id="JBHSBH010000009">
    <property type="protein sequence ID" value="MFC3997049.1"/>
    <property type="molecule type" value="Genomic_DNA"/>
</dbReference>
<accession>A0ABV8FNT3</accession>
<evidence type="ECO:0000313" key="3">
    <source>
        <dbReference type="Proteomes" id="UP001595847"/>
    </source>
</evidence>
<dbReference type="Pfam" id="PF11188">
    <property type="entry name" value="DUF2975"/>
    <property type="match status" value="1"/>
</dbReference>
<reference evidence="3" key="1">
    <citation type="journal article" date="2019" name="Int. J. Syst. Evol. Microbiol.">
        <title>The Global Catalogue of Microorganisms (GCM) 10K type strain sequencing project: providing services to taxonomists for standard genome sequencing and annotation.</title>
        <authorList>
            <consortium name="The Broad Institute Genomics Platform"/>
            <consortium name="The Broad Institute Genome Sequencing Center for Infectious Disease"/>
            <person name="Wu L."/>
            <person name="Ma J."/>
        </authorList>
    </citation>
    <scope>NUCLEOTIDE SEQUENCE [LARGE SCALE GENOMIC DNA]</scope>
    <source>
        <strain evidence="3">TBRC 1826</strain>
    </source>
</reference>
<feature type="transmembrane region" description="Helical" evidence="1">
    <location>
        <begin position="90"/>
        <end position="111"/>
    </location>
</feature>